<feature type="region of interest" description="Disordered" evidence="1">
    <location>
        <begin position="715"/>
        <end position="749"/>
    </location>
</feature>
<dbReference type="EMBL" id="KV919593">
    <property type="protein sequence ID" value="OSX69371.1"/>
    <property type="molecule type" value="Genomic_DNA"/>
</dbReference>
<evidence type="ECO:0000313" key="2">
    <source>
        <dbReference type="EMBL" id="OSX69371.1"/>
    </source>
</evidence>
<organism evidence="2 3">
    <name type="scientific">Porphyra umbilicalis</name>
    <name type="common">Purple laver</name>
    <name type="synonym">Red alga</name>
    <dbReference type="NCBI Taxonomy" id="2786"/>
    <lineage>
        <taxon>Eukaryota</taxon>
        <taxon>Rhodophyta</taxon>
        <taxon>Bangiophyceae</taxon>
        <taxon>Bangiales</taxon>
        <taxon>Bangiaceae</taxon>
        <taxon>Porphyra</taxon>
    </lineage>
</organism>
<feature type="region of interest" description="Disordered" evidence="1">
    <location>
        <begin position="583"/>
        <end position="607"/>
    </location>
</feature>
<dbReference type="Proteomes" id="UP000218209">
    <property type="component" value="Unassembled WGS sequence"/>
</dbReference>
<proteinExistence type="predicted"/>
<name>A0A1X6NL54_PORUM</name>
<evidence type="ECO:0000313" key="3">
    <source>
        <dbReference type="Proteomes" id="UP000218209"/>
    </source>
</evidence>
<dbReference type="EMBL" id="KV919593">
    <property type="protein sequence ID" value="OSX69370.1"/>
    <property type="molecule type" value="Genomic_DNA"/>
</dbReference>
<feature type="compositionally biased region" description="Gly residues" evidence="1">
    <location>
        <begin position="1421"/>
        <end position="1435"/>
    </location>
</feature>
<evidence type="ECO:0000256" key="1">
    <source>
        <dbReference type="SAM" id="MobiDB-lite"/>
    </source>
</evidence>
<sequence>GDGNHRIAGLAAGKCISSRLSVGHTSVSGPPNPAACPRETILERIRLAAGSKGVGLLCSSEVEEGDVDRFAHDYLSSIKLARFGVTDLLRRKYGDGVLPARMEQRLQPLRQLLATELYGCKAISLAALPPPIPPDVLVGRALQTGTAESSFAEPPTAPSMPTSTCRDVAFAASLAGEAVVPTDWSVSGTGPDPPVAAERAVVWLRSWSPGLSATVHQQFRALCGGEHAPSSSSRGVLAAGADLAVLHPCHRPDFVAVELVEAASLFHGPVAGDPGLCCELLDQALPLRRLIGREPAFPLGPGMAAVEAAFGPVQPRSMLAAGGQVCAHVSRLAQRTSLAFWETDAVAQAKKLLVTASGGAAGCVRGANGKRKVEPSILCAEHQPVPSTLLTIDCPVLTSFLTVPNVTVSVSKCTSLPCSRAAAQAALRPLDAGGPATNGMWARRLFEDTSALPWRWHWDQTIVVIGAPPAWTLDEAADRTLEASVYNGAKGLTVTRALPDLRRHVESLWRACAAPTARYQRGEEAALLHSFSQMLLVPQLNGHARDACRAWEDPARALENSMCSYDTLQQPANVVAGPVEARRSGRPRQRGLGAVRQGGSSAPPDATGAVAVRHSASVLASSIGAGALGDASGELASAELRPEHARPALFASSTPSVSPTRPLLSVDEPLVPAGERRVPAAERRVPVAQRPMCGGERLVPAAERLVPAGEVAFSEADSSTLVPTDGSGSRARVKPASGSSSGERDGSRLADVPYQVAALDRILPRKPRPLRVLRNPQQLNVTKTQLDSAAQLLGRSTVLVLPPPMQPLSLTCLLAETYLVTTGFDHRCLWLSSASTASLTNAFEFHQLALPDHHLVLLDAEPRASAKAAAAAARFVFASVSAARAMLVDHALFSFVVFDCGASDFQAKELADLVALQPQLRLVPSTALLVVEDAVNPLGVAVRDVQRVAALVNTAQCGVTSALVRRSTDVDVQGVIRSSVNDYVEPSMPVTATLRLLDAAAGPLIRPLWLRRHPVVCASGDQPVRDGLSLPPAQDSAPRLRDLVTDNLSGAVVQMQEEFVAAAGPVQTTLMGRGSLSDLKVLTTLHVLRCARDHALLHGVDTCLQFLQEAQAHYEGQVQSLSPWCQRIEEEMWDAGAGQPSVTAVLQQIVASESGSILIVTGPRDLGTISAAFPNVRRLNEVGLAESASPRLSSSESSSTADVLVADHDDLAAVSDAIYPRLALVVLVSTTPPVALLQFINAGAVRCRCVRMSEAAAAAQLEEERVASRFDVALQRCSDSFSASAGAPPGLVPLASLCGTPTPSVIRLPSRFCENHSPPQLAAVLASQLPPPPCAGLVVTLEVGPAFLVSFSTAVSHLTASIVSSSRLCSRVSLTVTFPAGADLSTPTKLTGPPLPGFRRGPGGGSSGSSSSGRSRLAGVPLGGRGRGRGRGGGSSRPLHGRHSASAPPKRRYSVGGSAFPDSHQMRLLVTRRV</sequence>
<feature type="region of interest" description="Disordered" evidence="1">
    <location>
        <begin position="1382"/>
        <end position="1460"/>
    </location>
</feature>
<keyword evidence="3" id="KW-1185">Reference proteome</keyword>
<feature type="non-terminal residue" evidence="2">
    <location>
        <position position="1"/>
    </location>
</feature>
<protein>
    <submittedName>
        <fullName evidence="2">Uncharacterized protein</fullName>
    </submittedName>
</protein>
<gene>
    <name evidence="2" type="ORF">BU14_1579s0001</name>
</gene>
<reference evidence="2 3" key="1">
    <citation type="submission" date="2017-03" db="EMBL/GenBank/DDBJ databases">
        <title>WGS assembly of Porphyra umbilicalis.</title>
        <authorList>
            <person name="Brawley S.H."/>
            <person name="Blouin N.A."/>
            <person name="Ficko-Blean E."/>
            <person name="Wheeler G.L."/>
            <person name="Lohr M."/>
            <person name="Goodson H.V."/>
            <person name="Jenkins J.W."/>
            <person name="Blaby-Haas C.E."/>
            <person name="Helliwell K.E."/>
            <person name="Chan C."/>
            <person name="Marriage T."/>
            <person name="Bhattacharya D."/>
            <person name="Klein A.S."/>
            <person name="Badis Y."/>
            <person name="Brodie J."/>
            <person name="Cao Y."/>
            <person name="Collen J."/>
            <person name="Dittami S.M."/>
            <person name="Gachon C.M."/>
            <person name="Green B.R."/>
            <person name="Karpowicz S."/>
            <person name="Kim J.W."/>
            <person name="Kudahl U."/>
            <person name="Lin S."/>
            <person name="Michel G."/>
            <person name="Mittag M."/>
            <person name="Olson B.J."/>
            <person name="Pangilinan J."/>
            <person name="Peng Y."/>
            <person name="Qiu H."/>
            <person name="Shu S."/>
            <person name="Singer J.T."/>
            <person name="Smith A.G."/>
            <person name="Sprecher B.N."/>
            <person name="Wagner V."/>
            <person name="Wang W."/>
            <person name="Wang Z.-Y."/>
            <person name="Yan J."/>
            <person name="Yarish C."/>
            <person name="Zoeuner-Riek S."/>
            <person name="Zhuang Y."/>
            <person name="Zou Y."/>
            <person name="Lindquist E.A."/>
            <person name="Grimwood J."/>
            <person name="Barry K."/>
            <person name="Rokhsar D.S."/>
            <person name="Schmutz J."/>
            <person name="Stiller J.W."/>
            <person name="Grossman A.R."/>
            <person name="Prochnik S.E."/>
        </authorList>
    </citation>
    <scope>NUCLEOTIDE SEQUENCE [LARGE SCALE GENOMIC DNA]</scope>
    <source>
        <strain evidence="2">4086291</strain>
    </source>
</reference>
<accession>A0A1X6NL54</accession>
<feature type="compositionally biased region" description="Basic residues" evidence="1">
    <location>
        <begin position="1439"/>
        <end position="1453"/>
    </location>
</feature>